<dbReference type="STRING" id="870908.SAMN04488044_1728"/>
<reference evidence="3" key="1">
    <citation type="submission" date="2016-11" db="EMBL/GenBank/DDBJ databases">
        <authorList>
            <person name="Varghese N."/>
            <person name="Submissions S."/>
        </authorList>
    </citation>
    <scope>NUCLEOTIDE SEQUENCE [LARGE SCALE GENOMIC DNA]</scope>
    <source>
        <strain evidence="3">DSM 28223</strain>
    </source>
</reference>
<name>A0A1M5P6W8_9RHOB</name>
<dbReference type="AlphaFoldDB" id="A0A1M5P6W8"/>
<feature type="chain" id="PRO_5012431971" description="SH3 domain-containing protein" evidence="1">
    <location>
        <begin position="18"/>
        <end position="208"/>
    </location>
</feature>
<evidence type="ECO:0000313" key="2">
    <source>
        <dbReference type="EMBL" id="SHG97437.1"/>
    </source>
</evidence>
<evidence type="ECO:0000313" key="3">
    <source>
        <dbReference type="Proteomes" id="UP000184211"/>
    </source>
</evidence>
<feature type="signal peptide" evidence="1">
    <location>
        <begin position="1"/>
        <end position="17"/>
    </location>
</feature>
<evidence type="ECO:0000256" key="1">
    <source>
        <dbReference type="SAM" id="SignalP"/>
    </source>
</evidence>
<protein>
    <recommendedName>
        <fullName evidence="4">SH3 domain-containing protein</fullName>
    </recommendedName>
</protein>
<keyword evidence="1" id="KW-0732">Signal</keyword>
<dbReference type="Proteomes" id="UP000184211">
    <property type="component" value="Unassembled WGS sequence"/>
</dbReference>
<gene>
    <name evidence="2" type="ORF">SAMN04488044_1728</name>
</gene>
<evidence type="ECO:0008006" key="4">
    <source>
        <dbReference type="Google" id="ProtNLM"/>
    </source>
</evidence>
<dbReference type="EMBL" id="FQWM01000002">
    <property type="protein sequence ID" value="SHG97437.1"/>
    <property type="molecule type" value="Genomic_DNA"/>
</dbReference>
<keyword evidence="3" id="KW-1185">Reference proteome</keyword>
<accession>A0A1M5P6W8</accession>
<proteinExistence type="predicted"/>
<sequence>MIRWALCCVTLSGPALAGGHEMDQFPVFGHVANVAADDVLNIRMSPDAGSEIYGTLAPNQRDIEIVAQDDSGNWGLVNSGEGSGWVHLNFIDIPDQPKWHSFERALSCYGAEPFWDFTLDVGAKDAVYVGYDSQSTAYYVDWLTDIAARVGGIIGLGAGDAQNGFSALIENQMCHDGMSDRESALRIRLFLHQDGTSYGLDGCCNIVP</sequence>
<organism evidence="2 3">
    <name type="scientific">Cognatishimia maritima</name>
    <dbReference type="NCBI Taxonomy" id="870908"/>
    <lineage>
        <taxon>Bacteria</taxon>
        <taxon>Pseudomonadati</taxon>
        <taxon>Pseudomonadota</taxon>
        <taxon>Alphaproteobacteria</taxon>
        <taxon>Rhodobacterales</taxon>
        <taxon>Paracoccaceae</taxon>
        <taxon>Cognatishimia</taxon>
    </lineage>
</organism>
<dbReference type="Gene3D" id="2.30.30.40">
    <property type="entry name" value="SH3 Domains"/>
    <property type="match status" value="1"/>
</dbReference>